<dbReference type="Pfam" id="PF00092">
    <property type="entry name" value="VWA"/>
    <property type="match status" value="1"/>
</dbReference>
<feature type="region of interest" description="Disordered" evidence="1">
    <location>
        <begin position="337"/>
        <end position="372"/>
    </location>
</feature>
<accession>A0A1A9B6L0</accession>
<evidence type="ECO:0000313" key="3">
    <source>
        <dbReference type="EMBL" id="SBT64738.1"/>
    </source>
</evidence>
<organism evidence="3 4">
    <name type="scientific">Micromonospora sediminicola</name>
    <dbReference type="NCBI Taxonomy" id="946078"/>
    <lineage>
        <taxon>Bacteria</taxon>
        <taxon>Bacillati</taxon>
        <taxon>Actinomycetota</taxon>
        <taxon>Actinomycetes</taxon>
        <taxon>Micromonosporales</taxon>
        <taxon>Micromonosporaceae</taxon>
        <taxon>Micromonospora</taxon>
    </lineage>
</organism>
<dbReference type="Gene3D" id="3.40.50.410">
    <property type="entry name" value="von Willebrand factor, type A domain"/>
    <property type="match status" value="1"/>
</dbReference>
<dbReference type="Pfam" id="PF13531">
    <property type="entry name" value="SBP_bac_11"/>
    <property type="match status" value="1"/>
</dbReference>
<dbReference type="Proteomes" id="UP000199558">
    <property type="component" value="Unassembled WGS sequence"/>
</dbReference>
<dbReference type="AlphaFoldDB" id="A0A1A9B6L0"/>
<name>A0A1A9B6L0_9ACTN</name>
<reference evidence="4" key="1">
    <citation type="submission" date="2016-06" db="EMBL/GenBank/DDBJ databases">
        <authorList>
            <person name="Varghese N."/>
            <person name="Submissions Spin"/>
        </authorList>
    </citation>
    <scope>NUCLEOTIDE SEQUENCE [LARGE SCALE GENOMIC DNA]</scope>
    <source>
        <strain evidence="4">DSM 45794</strain>
    </source>
</reference>
<proteinExistence type="predicted"/>
<keyword evidence="4" id="KW-1185">Reference proteome</keyword>
<evidence type="ECO:0000313" key="4">
    <source>
        <dbReference type="Proteomes" id="UP000199558"/>
    </source>
</evidence>
<evidence type="ECO:0000256" key="1">
    <source>
        <dbReference type="SAM" id="MobiDB-lite"/>
    </source>
</evidence>
<evidence type="ECO:0000259" key="2">
    <source>
        <dbReference type="PROSITE" id="PS50234"/>
    </source>
</evidence>
<dbReference type="SUPFAM" id="SSF53850">
    <property type="entry name" value="Periplasmic binding protein-like II"/>
    <property type="match status" value="1"/>
</dbReference>
<dbReference type="PROSITE" id="PS50234">
    <property type="entry name" value="VWFA"/>
    <property type="match status" value="1"/>
</dbReference>
<gene>
    <name evidence="3" type="ORF">GA0070622_1717</name>
</gene>
<dbReference type="InterPro" id="IPR002035">
    <property type="entry name" value="VWF_A"/>
</dbReference>
<dbReference type="InterPro" id="IPR036465">
    <property type="entry name" value="vWFA_dom_sf"/>
</dbReference>
<dbReference type="SMART" id="SM00327">
    <property type="entry name" value="VWA"/>
    <property type="match status" value="1"/>
</dbReference>
<sequence>MVTVSGRHRMRTNLRGAGAAAAATALVAVVAGSWFGYQQLAGPNCSGRIELSVSAAPEIAPAVRGAADDWVANGARVGDTCIAVNVTSAEPVDVAAAVASKHGATLAGVGQASGTAVTPDVWVPDSSTWLVRLKAGGASAFAPGNGASIARSPVVVALPEPVASRIGWPDKDLRWSDLLKQVTSSKPLRAGIVEPTQDAAGLSGLLSLTAAASSTGEAGSPQAQEAMVGALRALATNRSSLRQDLLARFPRSSDPTAIANGLGAAALSEEDVIAYNNTKPPLKLAALYLDPPPISLDYPFAVLPGIEPSKASAARVLYEALRSGDFKDRLAAQSLRAPDGNWGRGFQAPTGAPSPANGGEKQVPPSGQGGAAELDPVAIATATTTWSVATQSGRMLCVVDVSGSMKKPVATANGASREQVTVAAASQGLGLFDDSWSIGLWTFSTNLRGTQDWNELVGIGPLSGNRGTLQRGLASIRPSSGDTGLYDTMLAAYQKVQQDWEPGKVNSIVLFTDGQNEDDNGISQKDLLDKLKKLRDDEQPVQVIIIGIGTDVNRKELKSITDVTGGGAFVTTDPSKIGEIFLQAIALRPPAPR</sequence>
<feature type="domain" description="VWFA" evidence="2">
    <location>
        <begin position="394"/>
        <end position="585"/>
    </location>
</feature>
<dbReference type="EMBL" id="FLRH01000003">
    <property type="protein sequence ID" value="SBT64738.1"/>
    <property type="molecule type" value="Genomic_DNA"/>
</dbReference>
<protein>
    <submittedName>
        <fullName evidence="3">von Willebrand factor type A domain-containing protein</fullName>
    </submittedName>
</protein>
<dbReference type="STRING" id="946078.GA0070622_1717"/>
<dbReference type="SUPFAM" id="SSF53300">
    <property type="entry name" value="vWA-like"/>
    <property type="match status" value="1"/>
</dbReference>